<reference evidence="8" key="2">
    <citation type="submission" date="2015-02" db="UniProtKB">
        <authorList>
            <consortium name="EnsemblMetazoa"/>
        </authorList>
    </citation>
    <scope>IDENTIFICATION</scope>
</reference>
<keyword evidence="4" id="KW-0677">Repeat</keyword>
<sequence>CVKPEQNEKSAILVSGSCLKKFKIKHLELNFAEKTTIRTSNMANVKFYIVQLLEKTLSDKKNRKVLLTTCTLTDEAEAEAAQLLLLQNCKFSWQTHLMKLSHILLQKENSAMCRKAAAVQFKHTLTATEGNAQQMQIDMRWLALNEDIRNRIKSNLLRSLGTDKFKPHPAVSCIVAVAAIEFPSSQWLNLTKVLVQNITCGKSSDDLTEASLEAIGCLCQDIWNDGRTVLITNANSMLKAILIGMSNTKFEISLAAAEAFDRSLEIFGTIFNSESERQFVMQVICEAADSPSPAVKSAVLQCVSSVVLYYAFCIENYMDRTIFRIIENALKSEVQDVRIKGIEFCRHLCDIEQNTEPLAEDMFETNCVIPDSERPFPVSKALLTFLPIFMEMLIVFATNEVSGIRKDNDIDETCKLLVILLEDMVNCYDDGNVDQFIIRFVKDNINHSDWRCRSAAVRAITSILKKDWVSLQQFVPVVVQTMLQDDNTNVRAASASTVAAMCLLIESDNSNLKVFLPSLLQGLRDQPNVATYAAKAIGNLATTEKGHIYLHVEIITQKILEVIERTDTSSSCQACVSDALRIVIGDSVENCDLAVSKIVSIVIATIQKDSPEKALPNYLLVLRSNLERFMAPLSKTDVSSYCDKIMKALMESTKPWLLDLSDKKLLVLVLTAIKGLGQEFEKYLEFCSRFLVPLVHEQSCIGIKVIRELCYAVGNNISPYCDALLLALLEKLKRESTTLDTKHEIVALVGDIALALGPQFDKYVDDVLAVMFILQSDFDSINADQSDYSHMQSELHKNLVNTYKCIYYGMKNDTENTICFLKLLRPSVVTMIKAISRIVKNHWGYLDSFIPTIVEELHDLCIMFDSRILQLVDTKPINLILEFGCRSDCAVTKRHSNTIRRKISEFKNPGSSLVKN</sequence>
<dbReference type="InterPro" id="IPR040122">
    <property type="entry name" value="Importin_beta"/>
</dbReference>
<protein>
    <recommendedName>
        <fullName evidence="7">Importin N-terminal domain-containing protein</fullName>
    </recommendedName>
</protein>
<evidence type="ECO:0000256" key="2">
    <source>
        <dbReference type="ARBA" id="ARBA00022448"/>
    </source>
</evidence>
<keyword evidence="3" id="KW-0963">Cytoplasm</keyword>
<reference evidence="9" key="1">
    <citation type="submission" date="2011-05" db="EMBL/GenBank/DDBJ databases">
        <authorList>
            <person name="Richards S.R."/>
            <person name="Qu J."/>
            <person name="Jiang H."/>
            <person name="Jhangiani S.N."/>
            <person name="Agravi P."/>
            <person name="Goodspeed R."/>
            <person name="Gross S."/>
            <person name="Mandapat C."/>
            <person name="Jackson L."/>
            <person name="Mathew T."/>
            <person name="Pu L."/>
            <person name="Thornton R."/>
            <person name="Saada N."/>
            <person name="Wilczek-Boney K.B."/>
            <person name="Lee S."/>
            <person name="Kovar C."/>
            <person name="Wu Y."/>
            <person name="Scherer S.E."/>
            <person name="Worley K.C."/>
            <person name="Muzny D.M."/>
            <person name="Gibbs R."/>
        </authorList>
    </citation>
    <scope>NUCLEOTIDE SEQUENCE</scope>
    <source>
        <strain evidence="9">Brora</strain>
    </source>
</reference>
<feature type="repeat" description="HEAT" evidence="6">
    <location>
        <begin position="474"/>
        <end position="511"/>
    </location>
</feature>
<dbReference type="PROSITE" id="PS50077">
    <property type="entry name" value="HEAT_REPEAT"/>
    <property type="match status" value="1"/>
</dbReference>
<organism evidence="8 9">
    <name type="scientific">Strigamia maritima</name>
    <name type="common">European centipede</name>
    <name type="synonym">Geophilus maritimus</name>
    <dbReference type="NCBI Taxonomy" id="126957"/>
    <lineage>
        <taxon>Eukaryota</taxon>
        <taxon>Metazoa</taxon>
        <taxon>Ecdysozoa</taxon>
        <taxon>Arthropoda</taxon>
        <taxon>Myriapoda</taxon>
        <taxon>Chilopoda</taxon>
        <taxon>Pleurostigmophora</taxon>
        <taxon>Geophilomorpha</taxon>
        <taxon>Linotaeniidae</taxon>
        <taxon>Strigamia</taxon>
    </lineage>
</organism>
<dbReference type="STRING" id="126957.T1JET3"/>
<dbReference type="Proteomes" id="UP000014500">
    <property type="component" value="Unassembled WGS sequence"/>
</dbReference>
<evidence type="ECO:0000313" key="8">
    <source>
        <dbReference type="EnsemblMetazoa" id="SMAR012336-PA"/>
    </source>
</evidence>
<keyword evidence="5" id="KW-0653">Protein transport</keyword>
<keyword evidence="9" id="KW-1185">Reference proteome</keyword>
<dbReference type="PROSITE" id="PS50166">
    <property type="entry name" value="IMPORTIN_B_NT"/>
    <property type="match status" value="1"/>
</dbReference>
<dbReference type="EMBL" id="JH432130">
    <property type="status" value="NOT_ANNOTATED_CDS"/>
    <property type="molecule type" value="Genomic_DNA"/>
</dbReference>
<feature type="domain" description="Importin N-terminal" evidence="7">
    <location>
        <begin position="81"/>
        <end position="162"/>
    </location>
</feature>
<dbReference type="AlphaFoldDB" id="T1JET3"/>
<evidence type="ECO:0000256" key="1">
    <source>
        <dbReference type="ARBA" id="ARBA00004496"/>
    </source>
</evidence>
<dbReference type="PANTHER" id="PTHR10527">
    <property type="entry name" value="IMPORTIN BETA"/>
    <property type="match status" value="1"/>
</dbReference>
<dbReference type="eggNOG" id="KOG1241">
    <property type="taxonomic scope" value="Eukaryota"/>
</dbReference>
<name>T1JET3_STRMM</name>
<dbReference type="GO" id="GO:0005737">
    <property type="term" value="C:cytoplasm"/>
    <property type="evidence" value="ECO:0007669"/>
    <property type="project" value="UniProtKB-SubCell"/>
</dbReference>
<dbReference type="Gene3D" id="1.25.10.10">
    <property type="entry name" value="Leucine-rich Repeat Variant"/>
    <property type="match status" value="1"/>
</dbReference>
<dbReference type="GO" id="GO:0031267">
    <property type="term" value="F:small GTPase binding"/>
    <property type="evidence" value="ECO:0007669"/>
    <property type="project" value="InterPro"/>
</dbReference>
<evidence type="ECO:0000313" key="9">
    <source>
        <dbReference type="Proteomes" id="UP000014500"/>
    </source>
</evidence>
<dbReference type="Pfam" id="PF03810">
    <property type="entry name" value="IBN_N"/>
    <property type="match status" value="1"/>
</dbReference>
<evidence type="ECO:0000256" key="3">
    <source>
        <dbReference type="ARBA" id="ARBA00022490"/>
    </source>
</evidence>
<evidence type="ECO:0000256" key="5">
    <source>
        <dbReference type="ARBA" id="ARBA00022927"/>
    </source>
</evidence>
<proteinExistence type="predicted"/>
<dbReference type="SUPFAM" id="SSF48371">
    <property type="entry name" value="ARM repeat"/>
    <property type="match status" value="1"/>
</dbReference>
<dbReference type="PhylomeDB" id="T1JET3"/>
<dbReference type="EnsemblMetazoa" id="SMAR012336-RA">
    <property type="protein sequence ID" value="SMAR012336-PA"/>
    <property type="gene ID" value="SMAR012336"/>
</dbReference>
<keyword evidence="2" id="KW-0813">Transport</keyword>
<dbReference type="InterPro" id="IPR016024">
    <property type="entry name" value="ARM-type_fold"/>
</dbReference>
<comment type="subcellular location">
    <subcellularLocation>
        <location evidence="1">Cytoplasm</location>
    </subcellularLocation>
</comment>
<dbReference type="GO" id="GO:0006606">
    <property type="term" value="P:protein import into nucleus"/>
    <property type="evidence" value="ECO:0007669"/>
    <property type="project" value="InterPro"/>
</dbReference>
<evidence type="ECO:0000256" key="4">
    <source>
        <dbReference type="ARBA" id="ARBA00022737"/>
    </source>
</evidence>
<dbReference type="InterPro" id="IPR021133">
    <property type="entry name" value="HEAT_type_2"/>
</dbReference>
<evidence type="ECO:0000259" key="7">
    <source>
        <dbReference type="PROSITE" id="PS50166"/>
    </source>
</evidence>
<evidence type="ECO:0000256" key="6">
    <source>
        <dbReference type="PROSITE-ProRule" id="PRU00103"/>
    </source>
</evidence>
<accession>T1JET3</accession>
<dbReference type="InterPro" id="IPR058584">
    <property type="entry name" value="IMB1_TNPO1-like_TPR"/>
</dbReference>
<dbReference type="InterPro" id="IPR011989">
    <property type="entry name" value="ARM-like"/>
</dbReference>
<dbReference type="InterPro" id="IPR001494">
    <property type="entry name" value="Importin-beta_N"/>
</dbReference>
<dbReference type="Pfam" id="PF25574">
    <property type="entry name" value="TPR_IMB1"/>
    <property type="match status" value="1"/>
</dbReference>
<dbReference type="HOGENOM" id="CLU_008296_1_0_1"/>